<reference evidence="21 22" key="1">
    <citation type="submission" date="2019-07" db="EMBL/GenBank/DDBJ databases">
        <title>De Novo Assembly of kiwifruit Actinidia rufa.</title>
        <authorList>
            <person name="Sugita-Konishi S."/>
            <person name="Sato K."/>
            <person name="Mori E."/>
            <person name="Abe Y."/>
            <person name="Kisaki G."/>
            <person name="Hamano K."/>
            <person name="Suezawa K."/>
            <person name="Otani M."/>
            <person name="Fukuda T."/>
            <person name="Manabe T."/>
            <person name="Gomi K."/>
            <person name="Tabuchi M."/>
            <person name="Akimitsu K."/>
            <person name="Kataoka I."/>
        </authorList>
    </citation>
    <scope>NUCLEOTIDE SEQUENCE [LARGE SCALE GENOMIC DNA]</scope>
    <source>
        <strain evidence="22">cv. Fuchu</strain>
    </source>
</reference>
<evidence type="ECO:0000256" key="11">
    <source>
        <dbReference type="ARBA" id="ARBA00023002"/>
    </source>
</evidence>
<evidence type="ECO:0000256" key="17">
    <source>
        <dbReference type="ARBA" id="ARBA00038851"/>
    </source>
</evidence>
<evidence type="ECO:0000256" key="15">
    <source>
        <dbReference type="ARBA" id="ARBA00023166"/>
    </source>
</evidence>
<evidence type="ECO:0000256" key="5">
    <source>
        <dbReference type="ARBA" id="ARBA00022692"/>
    </source>
</evidence>
<dbReference type="GO" id="GO:0016132">
    <property type="term" value="P:brassinosteroid biosynthetic process"/>
    <property type="evidence" value="ECO:0007669"/>
    <property type="project" value="TreeGrafter"/>
</dbReference>
<dbReference type="Proteomes" id="UP000585474">
    <property type="component" value="Unassembled WGS sequence"/>
</dbReference>
<keyword evidence="16" id="KW-0753">Steroid metabolism</keyword>
<dbReference type="GO" id="GO:0047598">
    <property type="term" value="F:7-dehydrocholesterol reductase activity"/>
    <property type="evidence" value="ECO:0007669"/>
    <property type="project" value="UniProtKB-EC"/>
</dbReference>
<evidence type="ECO:0000256" key="7">
    <source>
        <dbReference type="ARBA" id="ARBA00022824"/>
    </source>
</evidence>
<keyword evidence="12" id="KW-0756">Sterol biosynthesis</keyword>
<evidence type="ECO:0000256" key="3">
    <source>
        <dbReference type="ARBA" id="ARBA00022516"/>
    </source>
</evidence>
<dbReference type="AlphaFoldDB" id="A0A7J0GLE2"/>
<evidence type="ECO:0000313" key="22">
    <source>
        <dbReference type="Proteomes" id="UP000585474"/>
    </source>
</evidence>
<keyword evidence="7" id="KW-0256">Endoplasmic reticulum</keyword>
<dbReference type="EC" id="1.3.1.21" evidence="17"/>
<dbReference type="GO" id="GO:0006695">
    <property type="term" value="P:cholesterol biosynthetic process"/>
    <property type="evidence" value="ECO:0007669"/>
    <property type="project" value="UniProtKB-KW"/>
</dbReference>
<dbReference type="PROSITE" id="PS01017">
    <property type="entry name" value="STEROL_REDUCT_1"/>
    <property type="match status" value="1"/>
</dbReference>
<evidence type="ECO:0000256" key="16">
    <source>
        <dbReference type="ARBA" id="ARBA00023221"/>
    </source>
</evidence>
<dbReference type="Gene3D" id="1.20.120.1630">
    <property type="match status" value="1"/>
</dbReference>
<keyword evidence="4" id="KW-0153">Cholesterol metabolism</keyword>
<keyword evidence="9" id="KW-0752">Steroid biosynthesis</keyword>
<feature type="transmembrane region" description="Helical" evidence="20">
    <location>
        <begin position="238"/>
        <end position="258"/>
    </location>
</feature>
<evidence type="ECO:0000256" key="10">
    <source>
        <dbReference type="ARBA" id="ARBA00022989"/>
    </source>
</evidence>
<evidence type="ECO:0000256" key="9">
    <source>
        <dbReference type="ARBA" id="ARBA00022955"/>
    </source>
</evidence>
<dbReference type="InterPro" id="IPR001171">
    <property type="entry name" value="ERG24_DHCR-like"/>
</dbReference>
<dbReference type="EMBL" id="BJWL01000023">
    <property type="protein sequence ID" value="GFZ11623.1"/>
    <property type="molecule type" value="Genomic_DNA"/>
</dbReference>
<sequence>MGESKMVHSPLVTYASMLSLLTLCPPIVILLWYTMVHADGSISQTLSYLRQHGLQGFLNIWPMPTAIAWKIIVCYAAFEAALQLFLPGKRVEGPISPAGNRPIYKGHVAPSSTDSGSCGNLIIDFYWGMELYPRIGKNFDIKVFTNCRFGMMSWGVLPLTYCIKQYEENGRVADSMLVNTILMLVYVTKFFWWEDGYWNTMDIAHDRAGFYICWGCLVWVPSVYTSPGMYLVNHPVNLGVQLAIYILVAGILCIYINYDCDRQRQEFRRTHGKCLVWGKAPSKIQASYTTATGETKTSLLLTSGWWGLSRHFHYVPEILAAFFWTVPALFNHFLPYFFFYVVFLLTILLFDRAKRDDDRCRSK</sequence>
<evidence type="ECO:0000313" key="21">
    <source>
        <dbReference type="EMBL" id="GFZ11623.1"/>
    </source>
</evidence>
<organism evidence="21 22">
    <name type="scientific">Actinidia rufa</name>
    <dbReference type="NCBI Taxonomy" id="165716"/>
    <lineage>
        <taxon>Eukaryota</taxon>
        <taxon>Viridiplantae</taxon>
        <taxon>Streptophyta</taxon>
        <taxon>Embryophyta</taxon>
        <taxon>Tracheophyta</taxon>
        <taxon>Spermatophyta</taxon>
        <taxon>Magnoliopsida</taxon>
        <taxon>eudicotyledons</taxon>
        <taxon>Gunneridae</taxon>
        <taxon>Pentapetalae</taxon>
        <taxon>asterids</taxon>
        <taxon>Ericales</taxon>
        <taxon>Actinidiaceae</taxon>
        <taxon>Actinidia</taxon>
    </lineage>
</organism>
<evidence type="ECO:0000256" key="20">
    <source>
        <dbReference type="SAM" id="Phobius"/>
    </source>
</evidence>
<evidence type="ECO:0000256" key="13">
    <source>
        <dbReference type="ARBA" id="ARBA00023098"/>
    </source>
</evidence>
<accession>A0A7J0GLE2</accession>
<evidence type="ECO:0000256" key="1">
    <source>
        <dbReference type="ARBA" id="ARBA00004477"/>
    </source>
</evidence>
<evidence type="ECO:0000256" key="6">
    <source>
        <dbReference type="ARBA" id="ARBA00022778"/>
    </source>
</evidence>
<keyword evidence="14 20" id="KW-0472">Membrane</keyword>
<feature type="transmembrane region" description="Helical" evidence="20">
    <location>
        <begin position="336"/>
        <end position="353"/>
    </location>
</feature>
<dbReference type="InterPro" id="IPR018083">
    <property type="entry name" value="Sterol_reductase_CS"/>
</dbReference>
<dbReference type="FunFam" id="1.20.120.1630:FF:000006">
    <property type="entry name" value="Putative 7-dehydrocholesterol reductase"/>
    <property type="match status" value="1"/>
</dbReference>
<comment type="similarity">
    <text evidence="2">Belongs to the ERG4/ERG24 family.</text>
</comment>
<evidence type="ECO:0000256" key="19">
    <source>
        <dbReference type="ARBA" id="ARBA00042688"/>
    </source>
</evidence>
<proteinExistence type="inferred from homology"/>
<gene>
    <name evidence="21" type="ORF">Acr_23g0000080</name>
</gene>
<keyword evidence="15" id="KW-1207">Sterol metabolism</keyword>
<name>A0A7J0GLE2_9ERIC</name>
<evidence type="ECO:0000256" key="8">
    <source>
        <dbReference type="ARBA" id="ARBA00022857"/>
    </source>
</evidence>
<feature type="transmembrane region" description="Helical" evidence="20">
    <location>
        <begin position="12"/>
        <end position="33"/>
    </location>
</feature>
<keyword evidence="5 20" id="KW-0812">Transmembrane</keyword>
<dbReference type="PANTHER" id="PTHR21257">
    <property type="entry name" value="DELTA(14)-STEROL REDUCTASE"/>
    <property type="match status" value="1"/>
</dbReference>
<evidence type="ECO:0000256" key="4">
    <source>
        <dbReference type="ARBA" id="ARBA00022548"/>
    </source>
</evidence>
<keyword evidence="10 20" id="KW-1133">Transmembrane helix</keyword>
<evidence type="ECO:0000256" key="14">
    <source>
        <dbReference type="ARBA" id="ARBA00023136"/>
    </source>
</evidence>
<dbReference type="Pfam" id="PF01222">
    <property type="entry name" value="ERG4_ERG24"/>
    <property type="match status" value="1"/>
</dbReference>
<evidence type="ECO:0000256" key="18">
    <source>
        <dbReference type="ARBA" id="ARBA00039984"/>
    </source>
</evidence>
<keyword evidence="3" id="KW-0444">Lipid biosynthesis</keyword>
<dbReference type="GO" id="GO:0005789">
    <property type="term" value="C:endoplasmic reticulum membrane"/>
    <property type="evidence" value="ECO:0007669"/>
    <property type="project" value="UniProtKB-SubCell"/>
</dbReference>
<evidence type="ECO:0000256" key="2">
    <source>
        <dbReference type="ARBA" id="ARBA00005402"/>
    </source>
</evidence>
<dbReference type="PANTHER" id="PTHR21257:SF38">
    <property type="entry name" value="7-DEHYDROCHOLESTEROL REDUCTASE"/>
    <property type="match status" value="1"/>
</dbReference>
<dbReference type="OrthoDB" id="5326588at2759"/>
<keyword evidence="13" id="KW-0443">Lipid metabolism</keyword>
<keyword evidence="11" id="KW-0560">Oxidoreductase</keyword>
<keyword evidence="8" id="KW-0521">NADP</keyword>
<evidence type="ECO:0000256" key="12">
    <source>
        <dbReference type="ARBA" id="ARBA00023011"/>
    </source>
</evidence>
<keyword evidence="6" id="KW-0152">Cholesterol biosynthesis</keyword>
<comment type="subcellular location">
    <subcellularLocation>
        <location evidence="1">Endoplasmic reticulum membrane</location>
        <topology evidence="1">Multi-pass membrane protein</topology>
    </subcellularLocation>
</comment>
<keyword evidence="22" id="KW-1185">Reference proteome</keyword>
<comment type="caution">
    <text evidence="21">The sequence shown here is derived from an EMBL/GenBank/DDBJ whole genome shotgun (WGS) entry which is preliminary data.</text>
</comment>
<feature type="transmembrane region" description="Helical" evidence="20">
    <location>
        <begin position="208"/>
        <end position="226"/>
    </location>
</feature>
<protein>
    <recommendedName>
        <fullName evidence="18">7-dehydrocholesterol reductase</fullName>
        <ecNumber evidence="17">1.3.1.21</ecNumber>
    </recommendedName>
    <alternativeName>
        <fullName evidence="19">Sterol Delta(7)-reductase</fullName>
    </alternativeName>
</protein>